<protein>
    <submittedName>
        <fullName evidence="2">DUF2236 domain-containing protein</fullName>
    </submittedName>
</protein>
<dbReference type="AlphaFoldDB" id="A0A4R1BXU8"/>
<feature type="domain" description="ER-bound oxygenase mpaB/mpaB'/Rubber oxygenase catalytic" evidence="1">
    <location>
        <begin position="127"/>
        <end position="330"/>
    </location>
</feature>
<comment type="caution">
    <text evidence="2">The sequence shown here is derived from an EMBL/GenBank/DDBJ whole genome shotgun (WGS) entry which is preliminary data.</text>
</comment>
<dbReference type="RefSeq" id="WP_131584418.1">
    <property type="nucleotide sequence ID" value="NZ_SJZJ01000020.1"/>
</dbReference>
<proteinExistence type="predicted"/>
<accession>A0A4R1BXU8</accession>
<reference evidence="2 3" key="1">
    <citation type="submission" date="2019-03" db="EMBL/GenBank/DDBJ databases">
        <authorList>
            <person name="Kim M.K.M."/>
        </authorList>
    </citation>
    <scope>NUCLEOTIDE SEQUENCE [LARGE SCALE GENOMIC DNA]</scope>
    <source>
        <strain evidence="2 3">18JY15-6</strain>
    </source>
</reference>
<dbReference type="Pfam" id="PF09995">
    <property type="entry name" value="MPAB_Lcp_cat"/>
    <property type="match status" value="1"/>
</dbReference>
<name>A0A4R1BXU8_9ACTN</name>
<evidence type="ECO:0000259" key="1">
    <source>
        <dbReference type="Pfam" id="PF09995"/>
    </source>
</evidence>
<dbReference type="GO" id="GO:0016491">
    <property type="term" value="F:oxidoreductase activity"/>
    <property type="evidence" value="ECO:0007669"/>
    <property type="project" value="InterPro"/>
</dbReference>
<gene>
    <name evidence="2" type="ORF">EPD65_11925</name>
</gene>
<dbReference type="PANTHER" id="PTHR37539:SF1">
    <property type="entry name" value="ER-BOUND OXYGENASE MPAB_MPAB'_RUBBER OXYGENASE CATALYTIC DOMAIN-CONTAINING PROTEIN"/>
    <property type="match status" value="1"/>
</dbReference>
<keyword evidence="3" id="KW-1185">Reference proteome</keyword>
<dbReference type="OrthoDB" id="7614910at2"/>
<organism evidence="2 3">
    <name type="scientific">Nocardioides jejuensis</name>
    <dbReference type="NCBI Taxonomy" id="2502782"/>
    <lineage>
        <taxon>Bacteria</taxon>
        <taxon>Bacillati</taxon>
        <taxon>Actinomycetota</taxon>
        <taxon>Actinomycetes</taxon>
        <taxon>Propionibacteriales</taxon>
        <taxon>Nocardioidaceae</taxon>
        <taxon>Nocardioides</taxon>
    </lineage>
</organism>
<dbReference type="InterPro" id="IPR018713">
    <property type="entry name" value="MPAB/Lcp_cat_dom"/>
</dbReference>
<evidence type="ECO:0000313" key="2">
    <source>
        <dbReference type="EMBL" id="TCJ22863.1"/>
    </source>
</evidence>
<dbReference type="InterPro" id="IPR037473">
    <property type="entry name" value="Lcp-like"/>
</dbReference>
<evidence type="ECO:0000313" key="3">
    <source>
        <dbReference type="Proteomes" id="UP000295453"/>
    </source>
</evidence>
<dbReference type="EMBL" id="SJZJ01000020">
    <property type="protein sequence ID" value="TCJ22863.1"/>
    <property type="molecule type" value="Genomic_DNA"/>
</dbReference>
<dbReference type="Proteomes" id="UP000295453">
    <property type="component" value="Unassembled WGS sequence"/>
</dbReference>
<dbReference type="PANTHER" id="PTHR37539">
    <property type="entry name" value="SECRETED PROTEIN-RELATED"/>
    <property type="match status" value="1"/>
</dbReference>
<sequence>MTTTLAPDLQARVDTLTALAATPGAEVYVPADELDLEAWNHVGDPLCEALITLMRERKLMGGDLYANARRLETEGVAEAVAFFKDVETIPSWLDFDALHLGATMARRNPIGMIFGMHGGLPYTYIDPSTAEVMGATGRFARGGDYERRFWETATGFVGALDVEGMKPGGERWIQWVRIRFLHTMIRLGIHRSGRWARGDVATPISQVASAGTAHIFGYYRVNIIRYFGGPVSDAEADSFNLMWRWVARIEGSNNQLLGRTREEQYALQAANHEFLYGKSTKAATLTADLIRGSASMKAFPLSARMHAAVVRNIMQPKMLELLPLHDVPTDLGVKRDLRSQALISVLAFVLRNVHQVIRIPLVRSLYDRYSMRILEGVVNKGLGGVKPEYRGTPVAGTPTDEGARPAA</sequence>